<dbReference type="Proteomes" id="UP000810171">
    <property type="component" value="Unassembled WGS sequence"/>
</dbReference>
<organism evidence="4 5">
    <name type="scientific">Marinobacterium alkalitolerans</name>
    <dbReference type="NCBI Taxonomy" id="1542925"/>
    <lineage>
        <taxon>Bacteria</taxon>
        <taxon>Pseudomonadati</taxon>
        <taxon>Pseudomonadota</taxon>
        <taxon>Gammaproteobacteria</taxon>
        <taxon>Oceanospirillales</taxon>
        <taxon>Oceanospirillaceae</taxon>
        <taxon>Marinobacterium</taxon>
    </lineage>
</organism>
<dbReference type="PIRSF" id="PIRSF006276">
    <property type="entry name" value="UspA"/>
    <property type="match status" value="1"/>
</dbReference>
<evidence type="ECO:0000259" key="3">
    <source>
        <dbReference type="Pfam" id="PF00582"/>
    </source>
</evidence>
<sequence length="130" mass="14381">MSYQHVLVTVDLSDAASKTLIDKAIEQAKPSNSKLTIVYVETDHLREDPKDEEHIQAHLKRLADECGYPVADKLSVIGDLHMKVADLVDKKAIDLVVCGHHDNLMSRLFGSSHKLVNNVKTDLLVVNLGS</sequence>
<reference evidence="4 5" key="1">
    <citation type="submission" date="2020-09" db="EMBL/GenBank/DDBJ databases">
        <authorList>
            <person name="Tanuku N.R.S."/>
        </authorList>
    </citation>
    <scope>NUCLEOTIDE SEQUENCE [LARGE SCALE GENOMIC DNA]</scope>
    <source>
        <strain evidence="4 5">AK62</strain>
    </source>
</reference>
<name>A0ABS3Z885_9GAMM</name>
<dbReference type="EMBL" id="JACVEW010000005">
    <property type="protein sequence ID" value="MBP0047936.1"/>
    <property type="molecule type" value="Genomic_DNA"/>
</dbReference>
<evidence type="ECO:0000313" key="4">
    <source>
        <dbReference type="EMBL" id="MBP0047936.1"/>
    </source>
</evidence>
<protein>
    <recommendedName>
        <fullName evidence="2">Universal stress protein</fullName>
    </recommendedName>
</protein>
<keyword evidence="2" id="KW-0963">Cytoplasm</keyword>
<proteinExistence type="inferred from homology"/>
<dbReference type="InterPro" id="IPR006016">
    <property type="entry name" value="UspA"/>
</dbReference>
<dbReference type="InterPro" id="IPR014729">
    <property type="entry name" value="Rossmann-like_a/b/a_fold"/>
</dbReference>
<dbReference type="InterPro" id="IPR006015">
    <property type="entry name" value="Universal_stress_UspA"/>
</dbReference>
<feature type="domain" description="UspA" evidence="3">
    <location>
        <begin position="3"/>
        <end position="126"/>
    </location>
</feature>
<accession>A0ABS3Z885</accession>
<evidence type="ECO:0000313" key="5">
    <source>
        <dbReference type="Proteomes" id="UP000810171"/>
    </source>
</evidence>
<dbReference type="RefSeq" id="WP_209286558.1">
    <property type="nucleotide sequence ID" value="NZ_JACVEW010000005.1"/>
</dbReference>
<comment type="caution">
    <text evidence="4">The sequence shown here is derived from an EMBL/GenBank/DDBJ whole genome shotgun (WGS) entry which is preliminary data.</text>
</comment>
<comment type="similarity">
    <text evidence="1 2">Belongs to the universal stress protein A family.</text>
</comment>
<dbReference type="Pfam" id="PF00582">
    <property type="entry name" value="Usp"/>
    <property type="match status" value="1"/>
</dbReference>
<dbReference type="Gene3D" id="3.40.50.620">
    <property type="entry name" value="HUPs"/>
    <property type="match status" value="1"/>
</dbReference>
<dbReference type="SUPFAM" id="SSF52402">
    <property type="entry name" value="Adenine nucleotide alpha hydrolases-like"/>
    <property type="match status" value="1"/>
</dbReference>
<comment type="subcellular location">
    <subcellularLocation>
        <location evidence="2">Cytoplasm</location>
    </subcellularLocation>
</comment>
<keyword evidence="5" id="KW-1185">Reference proteome</keyword>
<evidence type="ECO:0000256" key="2">
    <source>
        <dbReference type="PIRNR" id="PIRNR006276"/>
    </source>
</evidence>
<gene>
    <name evidence="4" type="ORF">H9C73_04260</name>
</gene>
<evidence type="ECO:0000256" key="1">
    <source>
        <dbReference type="ARBA" id="ARBA00008791"/>
    </source>
</evidence>